<gene>
    <name evidence="1" type="ORF">DPMN_110546</name>
</gene>
<dbReference type="AlphaFoldDB" id="A0A9D4QN06"/>
<dbReference type="Proteomes" id="UP000828390">
    <property type="component" value="Unassembled WGS sequence"/>
</dbReference>
<organism evidence="1 2">
    <name type="scientific">Dreissena polymorpha</name>
    <name type="common">Zebra mussel</name>
    <name type="synonym">Mytilus polymorpha</name>
    <dbReference type="NCBI Taxonomy" id="45954"/>
    <lineage>
        <taxon>Eukaryota</taxon>
        <taxon>Metazoa</taxon>
        <taxon>Spiralia</taxon>
        <taxon>Lophotrochozoa</taxon>
        <taxon>Mollusca</taxon>
        <taxon>Bivalvia</taxon>
        <taxon>Autobranchia</taxon>
        <taxon>Heteroconchia</taxon>
        <taxon>Euheterodonta</taxon>
        <taxon>Imparidentia</taxon>
        <taxon>Neoheterodontei</taxon>
        <taxon>Myida</taxon>
        <taxon>Dreissenoidea</taxon>
        <taxon>Dreissenidae</taxon>
        <taxon>Dreissena</taxon>
    </lineage>
</organism>
<proteinExistence type="predicted"/>
<comment type="caution">
    <text evidence="1">The sequence shown here is derived from an EMBL/GenBank/DDBJ whole genome shotgun (WGS) entry which is preliminary data.</text>
</comment>
<dbReference type="EMBL" id="JAIWYP010000004">
    <property type="protein sequence ID" value="KAH3837166.1"/>
    <property type="molecule type" value="Genomic_DNA"/>
</dbReference>
<keyword evidence="2" id="KW-1185">Reference proteome</keyword>
<accession>A0A9D4QN06</accession>
<evidence type="ECO:0000313" key="2">
    <source>
        <dbReference type="Proteomes" id="UP000828390"/>
    </source>
</evidence>
<name>A0A9D4QN06_DREPO</name>
<evidence type="ECO:0000313" key="1">
    <source>
        <dbReference type="EMBL" id="KAH3837166.1"/>
    </source>
</evidence>
<protein>
    <submittedName>
        <fullName evidence="1">Uncharacterized protein</fullName>
    </submittedName>
</protein>
<reference evidence="1" key="1">
    <citation type="journal article" date="2019" name="bioRxiv">
        <title>The Genome of the Zebra Mussel, Dreissena polymorpha: A Resource for Invasive Species Research.</title>
        <authorList>
            <person name="McCartney M.A."/>
            <person name="Auch B."/>
            <person name="Kono T."/>
            <person name="Mallez S."/>
            <person name="Zhang Y."/>
            <person name="Obille A."/>
            <person name="Becker A."/>
            <person name="Abrahante J.E."/>
            <person name="Garbe J."/>
            <person name="Badalamenti J.P."/>
            <person name="Herman A."/>
            <person name="Mangelson H."/>
            <person name="Liachko I."/>
            <person name="Sullivan S."/>
            <person name="Sone E.D."/>
            <person name="Koren S."/>
            <person name="Silverstein K.A.T."/>
            <person name="Beckman K.B."/>
            <person name="Gohl D.M."/>
        </authorList>
    </citation>
    <scope>NUCLEOTIDE SEQUENCE</scope>
    <source>
        <strain evidence="1">Duluth1</strain>
        <tissue evidence="1">Whole animal</tissue>
    </source>
</reference>
<reference evidence="1" key="2">
    <citation type="submission" date="2020-11" db="EMBL/GenBank/DDBJ databases">
        <authorList>
            <person name="McCartney M.A."/>
            <person name="Auch B."/>
            <person name="Kono T."/>
            <person name="Mallez S."/>
            <person name="Becker A."/>
            <person name="Gohl D.M."/>
            <person name="Silverstein K.A.T."/>
            <person name="Koren S."/>
            <person name="Bechman K.B."/>
            <person name="Herman A."/>
            <person name="Abrahante J.E."/>
            <person name="Garbe J."/>
        </authorList>
    </citation>
    <scope>NUCLEOTIDE SEQUENCE</scope>
    <source>
        <strain evidence="1">Duluth1</strain>
        <tissue evidence="1">Whole animal</tissue>
    </source>
</reference>
<sequence>MPLTNNGLQLYPTATILLPTGNVKNNADADGLSRFIQFVVIEADTQSAMTETNLLSATVRDPHTVPANPALHIPEDVIRSNSLSSKDWHDALNQDPDMSQVADKLNNGTILAKPMNRELKAYLKELPNIVSIQGVLYKKTRTPGEERLQLLLPENL</sequence>